<feature type="transmembrane region" description="Helical" evidence="9">
    <location>
        <begin position="348"/>
        <end position="368"/>
    </location>
</feature>
<keyword evidence="5 9" id="KW-1133">Transmembrane helix</keyword>
<evidence type="ECO:0000256" key="8">
    <source>
        <dbReference type="SAM" id="MobiDB-lite"/>
    </source>
</evidence>
<accession>A0A6A6Q840</accession>
<dbReference type="InterPro" id="IPR005828">
    <property type="entry name" value="MFS_sugar_transport-like"/>
</dbReference>
<keyword evidence="11" id="KW-0762">Sugar transport</keyword>
<dbReference type="GO" id="GO:0016020">
    <property type="term" value="C:membrane"/>
    <property type="evidence" value="ECO:0007669"/>
    <property type="project" value="UniProtKB-SubCell"/>
</dbReference>
<dbReference type="InterPro" id="IPR050360">
    <property type="entry name" value="MFS_Sugar_Transporters"/>
</dbReference>
<dbReference type="GO" id="GO:0005351">
    <property type="term" value="F:carbohydrate:proton symporter activity"/>
    <property type="evidence" value="ECO:0007669"/>
    <property type="project" value="TreeGrafter"/>
</dbReference>
<dbReference type="NCBIfam" id="TIGR00879">
    <property type="entry name" value="SP"/>
    <property type="match status" value="1"/>
</dbReference>
<evidence type="ECO:0000256" key="6">
    <source>
        <dbReference type="ARBA" id="ARBA00023136"/>
    </source>
</evidence>
<dbReference type="EMBL" id="MU004202">
    <property type="protein sequence ID" value="KAF2488618.1"/>
    <property type="molecule type" value="Genomic_DNA"/>
</dbReference>
<evidence type="ECO:0000256" key="9">
    <source>
        <dbReference type="SAM" id="Phobius"/>
    </source>
</evidence>
<feature type="transmembrane region" description="Helical" evidence="9">
    <location>
        <begin position="134"/>
        <end position="153"/>
    </location>
</feature>
<feature type="region of interest" description="Disordered" evidence="8">
    <location>
        <begin position="522"/>
        <end position="567"/>
    </location>
</feature>
<feature type="compositionally biased region" description="Basic and acidic residues" evidence="8">
    <location>
        <begin position="531"/>
        <end position="552"/>
    </location>
</feature>
<keyword evidence="12" id="KW-1185">Reference proteome</keyword>
<proteinExistence type="inferred from homology"/>
<dbReference type="InterPro" id="IPR003663">
    <property type="entry name" value="Sugar/inositol_transpt"/>
</dbReference>
<feature type="domain" description="Major facilitator superfamily (MFS) profile" evidence="10">
    <location>
        <begin position="66"/>
        <end position="500"/>
    </location>
</feature>
<feature type="transmembrane region" description="Helical" evidence="9">
    <location>
        <begin position="446"/>
        <end position="463"/>
    </location>
</feature>
<dbReference type="PANTHER" id="PTHR48022">
    <property type="entry name" value="PLASTIDIC GLUCOSE TRANSPORTER 4"/>
    <property type="match status" value="1"/>
</dbReference>
<feature type="transmembrane region" description="Helical" evidence="9">
    <location>
        <begin position="475"/>
        <end position="496"/>
    </location>
</feature>
<feature type="transmembrane region" description="Helical" evidence="9">
    <location>
        <begin position="375"/>
        <end position="397"/>
    </location>
</feature>
<gene>
    <name evidence="11" type="ORF">BU16DRAFT_520341</name>
</gene>
<comment type="subcellular location">
    <subcellularLocation>
        <location evidence="1">Membrane</location>
        <topology evidence="1">Multi-pass membrane protein</topology>
    </subcellularLocation>
</comment>
<evidence type="ECO:0000259" key="10">
    <source>
        <dbReference type="PROSITE" id="PS50850"/>
    </source>
</evidence>
<evidence type="ECO:0000256" key="1">
    <source>
        <dbReference type="ARBA" id="ARBA00004141"/>
    </source>
</evidence>
<dbReference type="InterPro" id="IPR020846">
    <property type="entry name" value="MFS_dom"/>
</dbReference>
<keyword evidence="6 9" id="KW-0472">Membrane</keyword>
<dbReference type="PANTHER" id="PTHR48022:SF26">
    <property type="entry name" value="MAJOR FACILITATOR SUPERFAMILY (MFS) PROFILE DOMAIN-CONTAINING PROTEIN-RELATED"/>
    <property type="match status" value="1"/>
</dbReference>
<organism evidence="11 12">
    <name type="scientific">Lophium mytilinum</name>
    <dbReference type="NCBI Taxonomy" id="390894"/>
    <lineage>
        <taxon>Eukaryota</taxon>
        <taxon>Fungi</taxon>
        <taxon>Dikarya</taxon>
        <taxon>Ascomycota</taxon>
        <taxon>Pezizomycotina</taxon>
        <taxon>Dothideomycetes</taxon>
        <taxon>Pleosporomycetidae</taxon>
        <taxon>Mytilinidiales</taxon>
        <taxon>Mytilinidiaceae</taxon>
        <taxon>Lophium</taxon>
    </lineage>
</organism>
<dbReference type="Proteomes" id="UP000799750">
    <property type="component" value="Unassembled WGS sequence"/>
</dbReference>
<comment type="similarity">
    <text evidence="2 7">Belongs to the major facilitator superfamily. Sugar transporter (TC 2.A.1.1) family.</text>
</comment>
<protein>
    <submittedName>
        <fullName evidence="11">Putative MFS sugar transporter</fullName>
    </submittedName>
</protein>
<dbReference type="AlphaFoldDB" id="A0A6A6Q840"/>
<dbReference type="OrthoDB" id="6339427at2759"/>
<dbReference type="Pfam" id="PF00083">
    <property type="entry name" value="Sugar_tr"/>
    <property type="match status" value="1"/>
</dbReference>
<evidence type="ECO:0000256" key="4">
    <source>
        <dbReference type="ARBA" id="ARBA00022692"/>
    </source>
</evidence>
<name>A0A6A6Q840_9PEZI</name>
<feature type="transmembrane region" description="Helical" evidence="9">
    <location>
        <begin position="228"/>
        <end position="245"/>
    </location>
</feature>
<keyword evidence="4 9" id="KW-0812">Transmembrane</keyword>
<dbReference type="InterPro" id="IPR036259">
    <property type="entry name" value="MFS_trans_sf"/>
</dbReference>
<dbReference type="PRINTS" id="PR00171">
    <property type="entry name" value="SUGRTRNSPORT"/>
</dbReference>
<dbReference type="PROSITE" id="PS50850">
    <property type="entry name" value="MFS"/>
    <property type="match status" value="1"/>
</dbReference>
<feature type="transmembrane region" description="Helical" evidence="9">
    <location>
        <begin position="104"/>
        <end position="127"/>
    </location>
</feature>
<keyword evidence="3 7" id="KW-0813">Transport</keyword>
<feature type="transmembrane region" description="Helical" evidence="9">
    <location>
        <begin position="409"/>
        <end position="434"/>
    </location>
</feature>
<dbReference type="InterPro" id="IPR005829">
    <property type="entry name" value="Sugar_transporter_CS"/>
</dbReference>
<dbReference type="Gene3D" id="1.20.1250.20">
    <property type="entry name" value="MFS general substrate transporter like domains"/>
    <property type="match status" value="1"/>
</dbReference>
<dbReference type="PROSITE" id="PS00216">
    <property type="entry name" value="SUGAR_TRANSPORT_1"/>
    <property type="match status" value="1"/>
</dbReference>
<evidence type="ECO:0000256" key="5">
    <source>
        <dbReference type="ARBA" id="ARBA00022989"/>
    </source>
</evidence>
<feature type="transmembrane region" description="Helical" evidence="9">
    <location>
        <begin position="61"/>
        <end position="79"/>
    </location>
</feature>
<sequence>MSYAPLRDSLDDEPRTTAEIFDHRSQYLDSDEQRPLQPSYAHSLPHAKANGRAPYYFRGDALHAAISVAAGTVMCLFGYEQGVFGGIMVGRPFLSYFHEPSPGLLGFVTSVYDLGCFGGAVVSSFIGERLGRRWMLLIFTVIMTAGIVVQTFAQSMQWLIWGRLIAGIGNGGNTATAPVWHVECSKAEEKGRAVVKEMTVNVGGFVMSNVITLGFSRMSTEAQWRFPLGIQLLFSVVILSMVWVLPESPRWLLLRHKDKEATNVLAALSESAEEVHEEFHKIKESVRIEQATKASWKQVFSGGVATRRVSLGVLLQMAQQLSGINVLCYYLPLVLHRSVGLPELTSRIISTINAICYMFATWSSLFVIERVGRRPLLMSSAACMALAFLGIAVSVGIGQANPTSRLVPGIIATIFMFLYFTAFSFGWITVPWLYPAEINSLSMRSKGAALATASDWLFNYVVVQTTPIGIHHLGWYLYLIYAVLNLSFVPFVYYFIVETAGRSLEQIDLWFKNNPGWRVDKANHSPGFESDDSRPSTIRGDDDREEMLKDFDIGDDEDDDDTTFRTL</sequence>
<reference evidence="11" key="1">
    <citation type="journal article" date="2020" name="Stud. Mycol.">
        <title>101 Dothideomycetes genomes: a test case for predicting lifestyles and emergence of pathogens.</title>
        <authorList>
            <person name="Haridas S."/>
            <person name="Albert R."/>
            <person name="Binder M."/>
            <person name="Bloem J."/>
            <person name="Labutti K."/>
            <person name="Salamov A."/>
            <person name="Andreopoulos B."/>
            <person name="Baker S."/>
            <person name="Barry K."/>
            <person name="Bills G."/>
            <person name="Bluhm B."/>
            <person name="Cannon C."/>
            <person name="Castanera R."/>
            <person name="Culley D."/>
            <person name="Daum C."/>
            <person name="Ezra D."/>
            <person name="Gonzalez J."/>
            <person name="Henrissat B."/>
            <person name="Kuo A."/>
            <person name="Liang C."/>
            <person name="Lipzen A."/>
            <person name="Lutzoni F."/>
            <person name="Magnuson J."/>
            <person name="Mondo S."/>
            <person name="Nolan M."/>
            <person name="Ohm R."/>
            <person name="Pangilinan J."/>
            <person name="Park H.-J."/>
            <person name="Ramirez L."/>
            <person name="Alfaro M."/>
            <person name="Sun H."/>
            <person name="Tritt A."/>
            <person name="Yoshinaga Y."/>
            <person name="Zwiers L.-H."/>
            <person name="Turgeon B."/>
            <person name="Goodwin S."/>
            <person name="Spatafora J."/>
            <person name="Crous P."/>
            <person name="Grigoriev I."/>
        </authorList>
    </citation>
    <scope>NUCLEOTIDE SEQUENCE</scope>
    <source>
        <strain evidence="11">CBS 269.34</strain>
    </source>
</reference>
<dbReference type="FunFam" id="1.20.1250.20:FF:000134">
    <property type="entry name" value="MFS sugar transporter protein"/>
    <property type="match status" value="1"/>
</dbReference>
<dbReference type="SUPFAM" id="SSF103473">
    <property type="entry name" value="MFS general substrate transporter"/>
    <property type="match status" value="1"/>
</dbReference>
<evidence type="ECO:0000313" key="12">
    <source>
        <dbReference type="Proteomes" id="UP000799750"/>
    </source>
</evidence>
<evidence type="ECO:0000256" key="7">
    <source>
        <dbReference type="RuleBase" id="RU003346"/>
    </source>
</evidence>
<evidence type="ECO:0000256" key="2">
    <source>
        <dbReference type="ARBA" id="ARBA00010992"/>
    </source>
</evidence>
<evidence type="ECO:0000256" key="3">
    <source>
        <dbReference type="ARBA" id="ARBA00022448"/>
    </source>
</evidence>
<evidence type="ECO:0000313" key="11">
    <source>
        <dbReference type="EMBL" id="KAF2488618.1"/>
    </source>
</evidence>